<feature type="non-terminal residue" evidence="1">
    <location>
        <position position="1"/>
    </location>
</feature>
<reference evidence="1" key="1">
    <citation type="journal article" date="2014" name="Front. Microbiol.">
        <title>High frequency of phylogenetically diverse reductive dehalogenase-homologous genes in deep subseafloor sedimentary metagenomes.</title>
        <authorList>
            <person name="Kawai M."/>
            <person name="Futagami T."/>
            <person name="Toyoda A."/>
            <person name="Takaki Y."/>
            <person name="Nishi S."/>
            <person name="Hori S."/>
            <person name="Arai W."/>
            <person name="Tsubouchi T."/>
            <person name="Morono Y."/>
            <person name="Uchiyama I."/>
            <person name="Ito T."/>
            <person name="Fujiyama A."/>
            <person name="Inagaki F."/>
            <person name="Takami H."/>
        </authorList>
    </citation>
    <scope>NUCLEOTIDE SEQUENCE</scope>
    <source>
        <strain evidence="1">Expedition CK06-06</strain>
    </source>
</reference>
<gene>
    <name evidence="1" type="ORF">S03H2_70228</name>
</gene>
<organism evidence="1">
    <name type="scientific">marine sediment metagenome</name>
    <dbReference type="NCBI Taxonomy" id="412755"/>
    <lineage>
        <taxon>unclassified sequences</taxon>
        <taxon>metagenomes</taxon>
        <taxon>ecological metagenomes</taxon>
    </lineage>
</organism>
<comment type="caution">
    <text evidence="1">The sequence shown here is derived from an EMBL/GenBank/DDBJ whole genome shotgun (WGS) entry which is preliminary data.</text>
</comment>
<sequence length="89" mass="9730">SRLYDRDVGHDAAWLVIEILRKTGDPCHSDICRIHSAGLSISVLQAKRSIKRPSRSYIRGGIAVIELGLGDKDIASKLGPAIDEAEKHL</sequence>
<proteinExistence type="predicted"/>
<dbReference type="AlphaFoldDB" id="X1LCE9"/>
<dbReference type="EMBL" id="BARU01046611">
    <property type="protein sequence ID" value="GAH91828.1"/>
    <property type="molecule type" value="Genomic_DNA"/>
</dbReference>
<accession>X1LCE9</accession>
<protein>
    <submittedName>
        <fullName evidence="1">Uncharacterized protein</fullName>
    </submittedName>
</protein>
<evidence type="ECO:0000313" key="1">
    <source>
        <dbReference type="EMBL" id="GAH91828.1"/>
    </source>
</evidence>
<name>X1LCE9_9ZZZZ</name>